<dbReference type="SMART" id="SM00409">
    <property type="entry name" value="IG"/>
    <property type="match status" value="2"/>
</dbReference>
<dbReference type="GO" id="GO:0005524">
    <property type="term" value="F:ATP binding"/>
    <property type="evidence" value="ECO:0007669"/>
    <property type="project" value="UniProtKB-UniRule"/>
</dbReference>
<dbReference type="Gene3D" id="2.60.40.10">
    <property type="entry name" value="Immunoglobulins"/>
    <property type="match status" value="3"/>
</dbReference>
<dbReference type="PROSITE" id="PS50011">
    <property type="entry name" value="PROTEIN_KINASE_DOM"/>
    <property type="match status" value="1"/>
</dbReference>
<dbReference type="Proteomes" id="UP001356427">
    <property type="component" value="Unassembled WGS sequence"/>
</dbReference>
<evidence type="ECO:0000256" key="3">
    <source>
        <dbReference type="ARBA" id="ARBA00022737"/>
    </source>
</evidence>
<dbReference type="InterPro" id="IPR008271">
    <property type="entry name" value="Ser/Thr_kinase_AS"/>
</dbReference>
<accession>A0AAN8R8X5</accession>
<keyword evidence="4 9" id="KW-0547">Nucleotide-binding</keyword>
<keyword evidence="3" id="KW-0677">Repeat</keyword>
<evidence type="ECO:0000256" key="8">
    <source>
        <dbReference type="ARBA" id="ARBA00023319"/>
    </source>
</evidence>
<evidence type="ECO:0000256" key="1">
    <source>
        <dbReference type="ARBA" id="ARBA00004167"/>
    </source>
</evidence>
<keyword evidence="10" id="KW-0812">Transmembrane</keyword>
<dbReference type="InterPro" id="IPR020438">
    <property type="entry name" value="IL-11"/>
</dbReference>
<dbReference type="GO" id="GO:0016020">
    <property type="term" value="C:membrane"/>
    <property type="evidence" value="ECO:0007669"/>
    <property type="project" value="UniProtKB-SubCell"/>
</dbReference>
<keyword evidence="7" id="KW-1015">Disulfide bond</keyword>
<keyword evidence="8" id="KW-0393">Immunoglobulin domain</keyword>
<dbReference type="SUPFAM" id="SSF48726">
    <property type="entry name" value="Immunoglobulin"/>
    <property type="match status" value="2"/>
</dbReference>
<dbReference type="SMART" id="SM00408">
    <property type="entry name" value="IGc2"/>
    <property type="match status" value="1"/>
</dbReference>
<comment type="subcellular location">
    <subcellularLocation>
        <location evidence="1">Membrane</location>
        <topology evidence="1">Single-pass membrane protein</topology>
    </subcellularLocation>
</comment>
<keyword evidence="14" id="KW-1185">Reference proteome</keyword>
<organism evidence="13 14">
    <name type="scientific">Coregonus suidteri</name>
    <dbReference type="NCBI Taxonomy" id="861788"/>
    <lineage>
        <taxon>Eukaryota</taxon>
        <taxon>Metazoa</taxon>
        <taxon>Chordata</taxon>
        <taxon>Craniata</taxon>
        <taxon>Vertebrata</taxon>
        <taxon>Euteleostomi</taxon>
        <taxon>Actinopterygii</taxon>
        <taxon>Neopterygii</taxon>
        <taxon>Teleostei</taxon>
        <taxon>Protacanthopterygii</taxon>
        <taxon>Salmoniformes</taxon>
        <taxon>Salmonidae</taxon>
        <taxon>Coregoninae</taxon>
        <taxon>Coregonus</taxon>
    </lineage>
</organism>
<evidence type="ECO:0000256" key="10">
    <source>
        <dbReference type="SAM" id="Phobius"/>
    </source>
</evidence>
<gene>
    <name evidence="13" type="ORF">J4Q44_G00030240</name>
</gene>
<feature type="domain" description="Ig-like" evidence="12">
    <location>
        <begin position="164"/>
        <end position="258"/>
    </location>
</feature>
<dbReference type="SUPFAM" id="SSF56112">
    <property type="entry name" value="Protein kinase-like (PK-like)"/>
    <property type="match status" value="1"/>
</dbReference>
<reference evidence="13 14" key="1">
    <citation type="submission" date="2021-04" db="EMBL/GenBank/DDBJ databases">
        <authorList>
            <person name="De Guttry C."/>
            <person name="Zahm M."/>
            <person name="Klopp C."/>
            <person name="Cabau C."/>
            <person name="Louis A."/>
            <person name="Berthelot C."/>
            <person name="Parey E."/>
            <person name="Roest Crollius H."/>
            <person name="Montfort J."/>
            <person name="Robinson-Rechavi M."/>
            <person name="Bucao C."/>
            <person name="Bouchez O."/>
            <person name="Gislard M."/>
            <person name="Lluch J."/>
            <person name="Milhes M."/>
            <person name="Lampietro C."/>
            <person name="Lopez Roques C."/>
            <person name="Donnadieu C."/>
            <person name="Braasch I."/>
            <person name="Desvignes T."/>
            <person name="Postlethwait J."/>
            <person name="Bobe J."/>
            <person name="Wedekind C."/>
            <person name="Guiguen Y."/>
        </authorList>
    </citation>
    <scope>NUCLEOTIDE SEQUENCE [LARGE SCALE GENOMIC DNA]</scope>
    <source>
        <strain evidence="13">Cs_M1</strain>
        <tissue evidence="13">Blood</tissue>
    </source>
</reference>
<dbReference type="PROSITE" id="PS00107">
    <property type="entry name" value="PROTEIN_KINASE_ATP"/>
    <property type="match status" value="1"/>
</dbReference>
<dbReference type="InterPro" id="IPR007110">
    <property type="entry name" value="Ig-like_dom"/>
</dbReference>
<evidence type="ECO:0000259" key="11">
    <source>
        <dbReference type="PROSITE" id="PS50011"/>
    </source>
</evidence>
<name>A0AAN8R8X5_9TELE</name>
<evidence type="ECO:0000256" key="9">
    <source>
        <dbReference type="PROSITE-ProRule" id="PRU10141"/>
    </source>
</evidence>
<evidence type="ECO:0000259" key="12">
    <source>
        <dbReference type="PROSITE" id="PS50835"/>
    </source>
</evidence>
<evidence type="ECO:0000256" key="6">
    <source>
        <dbReference type="ARBA" id="ARBA00023136"/>
    </source>
</evidence>
<feature type="domain" description="Ig-like" evidence="12">
    <location>
        <begin position="265"/>
        <end position="349"/>
    </location>
</feature>
<comment type="caution">
    <text evidence="13">The sequence shown here is derived from an EMBL/GenBank/DDBJ whole genome shotgun (WGS) entry which is preliminary data.</text>
</comment>
<dbReference type="InterPro" id="IPR013783">
    <property type="entry name" value="Ig-like_fold"/>
</dbReference>
<dbReference type="Pfam" id="PF13895">
    <property type="entry name" value="Ig_2"/>
    <property type="match status" value="1"/>
</dbReference>
<dbReference type="Pfam" id="PF08205">
    <property type="entry name" value="C2-set_2"/>
    <property type="match status" value="1"/>
</dbReference>
<feature type="transmembrane region" description="Helical" evidence="10">
    <location>
        <begin position="427"/>
        <end position="449"/>
    </location>
</feature>
<evidence type="ECO:0000313" key="14">
    <source>
        <dbReference type="Proteomes" id="UP001356427"/>
    </source>
</evidence>
<evidence type="ECO:0000256" key="2">
    <source>
        <dbReference type="ARBA" id="ARBA00006692"/>
    </source>
</evidence>
<proteinExistence type="inferred from homology"/>
<comment type="similarity">
    <text evidence="2">Belongs to the protein kinase superfamily. CAMK Ser/Thr protein kinase family.</text>
</comment>
<dbReference type="CDD" id="cd00096">
    <property type="entry name" value="Ig"/>
    <property type="match status" value="1"/>
</dbReference>
<evidence type="ECO:0000256" key="5">
    <source>
        <dbReference type="ARBA" id="ARBA00022840"/>
    </source>
</evidence>
<evidence type="ECO:0000256" key="4">
    <source>
        <dbReference type="ARBA" id="ARBA00022741"/>
    </source>
</evidence>
<dbReference type="PROSITE" id="PS00108">
    <property type="entry name" value="PROTEIN_KINASE_ST"/>
    <property type="match status" value="1"/>
</dbReference>
<evidence type="ECO:0000256" key="7">
    <source>
        <dbReference type="ARBA" id="ARBA00023157"/>
    </source>
</evidence>
<feature type="binding site" evidence="9">
    <location>
        <position position="684"/>
    </location>
    <ligand>
        <name>ATP</name>
        <dbReference type="ChEBI" id="CHEBI:30616"/>
    </ligand>
</feature>
<dbReference type="Pfam" id="PF00069">
    <property type="entry name" value="Pkinase"/>
    <property type="match status" value="1"/>
</dbReference>
<dbReference type="Gene3D" id="1.10.510.10">
    <property type="entry name" value="Transferase(Phosphotransferase) domain 1"/>
    <property type="match status" value="1"/>
</dbReference>
<dbReference type="PANTHER" id="PTHR24359:SF34">
    <property type="entry name" value="PROTEIN KINASE DOMAIN-CONTAINING PROTEIN"/>
    <property type="match status" value="1"/>
</dbReference>
<dbReference type="Gene3D" id="3.30.200.20">
    <property type="entry name" value="Phosphorylase Kinase, domain 1"/>
    <property type="match status" value="1"/>
</dbReference>
<sequence length="1009" mass="112108">MISFTQSQCILTVDGTSTTSQMGLWFIAFTTFLLKGALCQQWSLWTPQSIVAVGGACLLVPCRFKNPAKFDADLKNCTVTGIWKKNHELGNIVFHSAQTDAQNIIKGVMVGNLLDKNCTTIFNSFPAGYDDTYIFRLECPGTNRLKYNFIPGVNINHTDTPPKPQLISMGNITEGERVRLSCSAPAPCPTLPPSLTWTSGLGGSVESQLQEGIDGLMTMTSTLTFTASLPHHALMVKCSARYTLQSGGTTKTTEGNLTLNVLYAPKNTVALSSPTGSVPEGRAVTLTCQSDANPPVELYSWYKDISGQVTWKANGQTLVLLVSKADSGLYLCEAHNQKGSQRSKAMPLELESGQFSKMAPYIICGVMVLLYVLTVTVDVYKYKSLSRRLKQIELSLSGKGDNTYTNLRIASISSGYDQLQMTRAAPAWLNSTQSLLLLLLLAQLLVLSWSRPTHKCPLFAQLTMMVQQMRSLQMLTRNLQSESEFSGIALLEYNLDSLPEMEHTANHLSSLKLNDSLSQLYTDLRSFKLHLDWLIDVRVSMSLPVSPKTVEVTRGLQHISSLCSTALQQIACPLPQISIPSFPTQLRTWDVVLLSYEIPERSTIESILSGCITAWYGNSAADRKALQRVAATRLLDEMCHLTVQSLISLETSDHFQVVKMLGEGSYGKVMLAVHRKRGTPMALKFFPRDSTNLFSFLREYNLSLSFCTHPSLTKALGIAFSTPSHYVFAQQASLFGDLYEVIVPEVGLEENCVQRVVSQLSSALTHLHSLGFVHRDVKPENIFLVDAACRWVKLGDFGMAKATGTKVPGVWYSSAYCTPEAEIAKDSSHNTASKPDGGNGLDNKIKRVWVSVEASTDCWALGILIYAMLTGSLPWTETASDDRSYIKYKEWFDQEKDQDVQDDDLDLWGEGKDEDIMMSLDEDKQNLNKKKSHPVAPQFAYFTPLACSLFQALLHPQPGLRGRPDDVLGYLGGDWLRKEEKIRLEEERKKMRGREVIRNEKEREGRGER</sequence>
<dbReference type="InterPro" id="IPR000719">
    <property type="entry name" value="Prot_kinase_dom"/>
</dbReference>
<dbReference type="AlphaFoldDB" id="A0AAN8R8X5"/>
<dbReference type="SUPFAM" id="SSF47266">
    <property type="entry name" value="4-helical cytokines"/>
    <property type="match status" value="1"/>
</dbReference>
<dbReference type="InterPro" id="IPR003599">
    <property type="entry name" value="Ig_sub"/>
</dbReference>
<dbReference type="InterPro" id="IPR011009">
    <property type="entry name" value="Kinase-like_dom_sf"/>
</dbReference>
<keyword evidence="5 9" id="KW-0067">ATP-binding</keyword>
<protein>
    <submittedName>
        <fullName evidence="13">Uncharacterized protein</fullName>
    </submittedName>
</protein>
<dbReference type="InterPro" id="IPR017441">
    <property type="entry name" value="Protein_kinase_ATP_BS"/>
</dbReference>
<feature type="transmembrane region" description="Helical" evidence="10">
    <location>
        <begin position="358"/>
        <end position="380"/>
    </location>
</feature>
<dbReference type="Pfam" id="PF07400">
    <property type="entry name" value="IL11"/>
    <property type="match status" value="1"/>
</dbReference>
<dbReference type="GO" id="GO:0004674">
    <property type="term" value="F:protein serine/threonine kinase activity"/>
    <property type="evidence" value="ECO:0007669"/>
    <property type="project" value="TreeGrafter"/>
</dbReference>
<dbReference type="PROSITE" id="PS50835">
    <property type="entry name" value="IG_LIKE"/>
    <property type="match status" value="2"/>
</dbReference>
<evidence type="ECO:0000313" key="13">
    <source>
        <dbReference type="EMBL" id="KAK6327379.1"/>
    </source>
</evidence>
<dbReference type="InterPro" id="IPR036179">
    <property type="entry name" value="Ig-like_dom_sf"/>
</dbReference>
<keyword evidence="6 10" id="KW-0472">Membrane</keyword>
<dbReference type="Gene3D" id="1.20.1250.10">
    <property type="match status" value="1"/>
</dbReference>
<dbReference type="EMBL" id="JAGTTL010000002">
    <property type="protein sequence ID" value="KAK6327379.1"/>
    <property type="molecule type" value="Genomic_DNA"/>
</dbReference>
<dbReference type="PANTHER" id="PTHR24359">
    <property type="entry name" value="SERINE/THREONINE-PROTEIN KINASE SBK1"/>
    <property type="match status" value="1"/>
</dbReference>
<dbReference type="InterPro" id="IPR003598">
    <property type="entry name" value="Ig_sub2"/>
</dbReference>
<dbReference type="InterPro" id="IPR013162">
    <property type="entry name" value="CD80_C2-set"/>
</dbReference>
<keyword evidence="10" id="KW-1133">Transmembrane helix</keyword>
<dbReference type="InterPro" id="IPR009079">
    <property type="entry name" value="4_helix_cytokine-like_core"/>
</dbReference>
<feature type="domain" description="Protein kinase" evidence="11">
    <location>
        <begin position="655"/>
        <end position="976"/>
    </location>
</feature>
<dbReference type="SMART" id="SM00220">
    <property type="entry name" value="S_TKc"/>
    <property type="match status" value="1"/>
</dbReference>